<dbReference type="GO" id="GO:0042790">
    <property type="term" value="P:nucleolar large rRNA transcription by RNA polymerase I"/>
    <property type="evidence" value="ECO:0007669"/>
    <property type="project" value="TreeGrafter"/>
</dbReference>
<evidence type="ECO:0000256" key="1">
    <source>
        <dbReference type="ARBA" id="ARBA00004604"/>
    </source>
</evidence>
<keyword evidence="6" id="KW-0862">Zinc</keyword>
<dbReference type="CTD" id="9014"/>
<evidence type="ECO:0000256" key="4">
    <source>
        <dbReference type="ARBA" id="ARBA00022723"/>
    </source>
</evidence>
<gene>
    <name evidence="16" type="primary">taf1b</name>
</gene>
<dbReference type="InterPro" id="IPR021752">
    <property type="entry name" value="TF_Rrn7_Zf"/>
</dbReference>
<comment type="similarity">
    <text evidence="2">Belongs to the RRN7/TAF1B family.</text>
</comment>
<evidence type="ECO:0000256" key="3">
    <source>
        <dbReference type="ARBA" id="ARBA00018994"/>
    </source>
</evidence>
<keyword evidence="10" id="KW-0539">Nucleus</keyword>
<evidence type="ECO:0000256" key="10">
    <source>
        <dbReference type="ARBA" id="ARBA00023242"/>
    </source>
</evidence>
<evidence type="ECO:0000313" key="16">
    <source>
        <dbReference type="RefSeq" id="XP_026146764.1"/>
    </source>
</evidence>
<evidence type="ECO:0000259" key="14">
    <source>
        <dbReference type="Pfam" id="PF20645"/>
    </source>
</evidence>
<dbReference type="InterPro" id="IPR048538">
    <property type="entry name" value="Rrn7_cyclin_C"/>
</dbReference>
<evidence type="ECO:0000256" key="9">
    <source>
        <dbReference type="ARBA" id="ARBA00023163"/>
    </source>
</evidence>
<evidence type="ECO:0000256" key="2">
    <source>
        <dbReference type="ARBA" id="ARBA00006899"/>
    </source>
</evidence>
<evidence type="ECO:0000256" key="5">
    <source>
        <dbReference type="ARBA" id="ARBA00022771"/>
    </source>
</evidence>
<feature type="domain" description="RRN7-type" evidence="12">
    <location>
        <begin position="8"/>
        <end position="39"/>
    </location>
</feature>
<evidence type="ECO:0000256" key="6">
    <source>
        <dbReference type="ARBA" id="ARBA00022833"/>
    </source>
</evidence>
<dbReference type="PANTHER" id="PTHR31576:SF2">
    <property type="entry name" value="TATA BOX-BINDING PROTEIN-ASSOCIATED FACTOR RNA POLYMERASE I SUBUNIT B"/>
    <property type="match status" value="1"/>
</dbReference>
<comment type="subcellular location">
    <subcellularLocation>
        <location evidence="1">Nucleus</location>
        <location evidence="1">Nucleolus</location>
    </subcellularLocation>
</comment>
<proteinExistence type="inferred from homology"/>
<sequence>MDEQLTEGYSEPCGQCAAVDWGVSDEGQFFCKSCHNVIEKTREVVDVNTLHSKHSRISQITRPKKKRQENEREWLVCEGFQFILKHQAKALVSLGVCIKFETEVLWNFWKRYLQNTQQAFTRNPVYTPKFTVFMKPQSDSESNAQSEQSYHTEAASEMSEEMSVSGYSSEAQSSVCSGSLDAVVYQNIKGTKMHNLMTMPRTLALCYLALLWVREAVTLADLLRMVTERRVPYMNIHEAFPTEMRLFGKDVQFFNVRYLPSYSLVHKEAVTLARILKLPSFPTVSQDCLLHPLPLTVRYLLEANLPNELHVWVHKVIRQAAMGDSSFLTFDPSKEKPHLLRYDIQAVAVIIVTLKLLFKLDDHVEWKLSEEAAKKKKKKVFKLKRWFDVVQPVLEQARKREEREEAKRQWGTTKPFITSLQRKSLVLKKRRVAEHLEQKFQKYSDSAPEQSSSLTNPHASFHFSWGKEEGSDGPSMFNKRLDCTHKKDGFKYLCNRKYWHPELRLCPRRMCGDHFSEIEPSLPRMYVWVLDLFSFILGVRRAEVHKEVLNVERRFLKRNHQAKIQWTLTSCKKTKKRSKTATRVVRKKTHVHEENITDGE</sequence>
<dbReference type="OrthoDB" id="10069252at2759"/>
<reference evidence="16" key="1">
    <citation type="submission" date="2025-08" db="UniProtKB">
        <authorList>
            <consortium name="RefSeq"/>
        </authorList>
    </citation>
    <scope>IDENTIFICATION</scope>
    <source>
        <strain evidence="16">Wakin</strain>
        <tissue evidence="16">Muscle</tissue>
    </source>
</reference>
<name>A0A6P6RM58_CARAU</name>
<dbReference type="KEGG" id="caua:113120869"/>
<evidence type="ECO:0000256" key="11">
    <source>
        <dbReference type="ARBA" id="ARBA00032500"/>
    </source>
</evidence>
<keyword evidence="5" id="KW-0863">Zinc-finger</keyword>
<protein>
    <recommendedName>
        <fullName evidence="3">TATA box-binding protein-associated factor RNA polymerase I subunit B</fullName>
    </recommendedName>
    <alternativeName>
        <fullName evidence="11">TATA box-binding protein-associated factor 1B</fullName>
    </alternativeName>
</protein>
<dbReference type="PANTHER" id="PTHR31576">
    <property type="entry name" value="TATA BOX-BINDING PROTEIN-ASSOCIATED FACTOR RNA POLYMERASE I SUBUNIT B"/>
    <property type="match status" value="1"/>
</dbReference>
<keyword evidence="15" id="KW-1185">Reference proteome</keyword>
<evidence type="ECO:0000256" key="7">
    <source>
        <dbReference type="ARBA" id="ARBA00023015"/>
    </source>
</evidence>
<dbReference type="GO" id="GO:0005668">
    <property type="term" value="C:RNA polymerase transcription factor SL1 complex"/>
    <property type="evidence" value="ECO:0007669"/>
    <property type="project" value="TreeGrafter"/>
</dbReference>
<dbReference type="InterPro" id="IPR033599">
    <property type="entry name" value="TAF1B/Rrn7"/>
</dbReference>
<evidence type="ECO:0000259" key="13">
    <source>
        <dbReference type="Pfam" id="PF20644"/>
    </source>
</evidence>
<dbReference type="GeneID" id="113120869"/>
<dbReference type="GO" id="GO:0008270">
    <property type="term" value="F:zinc ion binding"/>
    <property type="evidence" value="ECO:0007669"/>
    <property type="project" value="UniProtKB-KW"/>
</dbReference>
<dbReference type="Pfam" id="PF20645">
    <property type="entry name" value="Rrn7_cyclin_C"/>
    <property type="match status" value="1"/>
</dbReference>
<evidence type="ECO:0000256" key="8">
    <source>
        <dbReference type="ARBA" id="ARBA00023125"/>
    </source>
</evidence>
<keyword evidence="9" id="KW-0804">Transcription</keyword>
<accession>A0A6P6RM58</accession>
<feature type="domain" description="Rrn7/TAF1B C-terminal cyclin" evidence="14">
    <location>
        <begin position="259"/>
        <end position="442"/>
    </location>
</feature>
<dbReference type="GO" id="GO:0001164">
    <property type="term" value="F:RNA polymerase I core promoter sequence-specific DNA binding"/>
    <property type="evidence" value="ECO:0007669"/>
    <property type="project" value="InterPro"/>
</dbReference>
<dbReference type="InterPro" id="IPR048540">
    <property type="entry name" value="Rrn7_cyclin_N"/>
</dbReference>
<dbReference type="GO" id="GO:0070860">
    <property type="term" value="C:RNA polymerase I core factor complex"/>
    <property type="evidence" value="ECO:0007669"/>
    <property type="project" value="InterPro"/>
</dbReference>
<dbReference type="Pfam" id="PF20644">
    <property type="entry name" value="Rrn7_cyclin_N"/>
    <property type="match status" value="1"/>
</dbReference>
<dbReference type="Pfam" id="PF11781">
    <property type="entry name" value="Zn_ribbon_RRN7"/>
    <property type="match status" value="1"/>
</dbReference>
<dbReference type="AlphaFoldDB" id="A0A6P6RM58"/>
<keyword evidence="4" id="KW-0479">Metal-binding</keyword>
<feature type="domain" description="Rrn7/TAF1B N-terminal cyclin" evidence="13">
    <location>
        <begin position="80"/>
        <end position="241"/>
    </location>
</feature>
<organism evidence="15 16">
    <name type="scientific">Carassius auratus</name>
    <name type="common">Goldfish</name>
    <dbReference type="NCBI Taxonomy" id="7957"/>
    <lineage>
        <taxon>Eukaryota</taxon>
        <taxon>Metazoa</taxon>
        <taxon>Chordata</taxon>
        <taxon>Craniata</taxon>
        <taxon>Vertebrata</taxon>
        <taxon>Euteleostomi</taxon>
        <taxon>Actinopterygii</taxon>
        <taxon>Neopterygii</taxon>
        <taxon>Teleostei</taxon>
        <taxon>Ostariophysi</taxon>
        <taxon>Cypriniformes</taxon>
        <taxon>Cyprinidae</taxon>
        <taxon>Cyprininae</taxon>
        <taxon>Carassius</taxon>
    </lineage>
</organism>
<dbReference type="RefSeq" id="XP_026146764.1">
    <property type="nucleotide sequence ID" value="XM_026290979.1"/>
</dbReference>
<dbReference type="Proteomes" id="UP000515129">
    <property type="component" value="Chromosome 20"/>
</dbReference>
<keyword evidence="7" id="KW-0805">Transcription regulation</keyword>
<evidence type="ECO:0000259" key="12">
    <source>
        <dbReference type="Pfam" id="PF11781"/>
    </source>
</evidence>
<evidence type="ECO:0000313" key="15">
    <source>
        <dbReference type="Proteomes" id="UP000515129"/>
    </source>
</evidence>
<keyword evidence="8" id="KW-0238">DNA-binding</keyword>